<dbReference type="Ensembl" id="ENSMMST00000031796.1">
    <property type="protein sequence ID" value="ENSMMSP00000028869.1"/>
    <property type="gene ID" value="ENSMMSG00000021649.1"/>
</dbReference>
<keyword evidence="2" id="KW-0964">Secreted</keyword>
<reference evidence="6" key="2">
    <citation type="submission" date="2025-09" db="UniProtKB">
        <authorList>
            <consortium name="Ensembl"/>
        </authorList>
    </citation>
    <scope>IDENTIFICATION</scope>
</reference>
<dbReference type="Pfam" id="PF15621">
    <property type="entry name" value="PROL5-SMR"/>
    <property type="match status" value="1"/>
</dbReference>
<dbReference type="InterPro" id="IPR026288">
    <property type="entry name" value="SMR-like"/>
</dbReference>
<evidence type="ECO:0000256" key="1">
    <source>
        <dbReference type="ARBA" id="ARBA00004613"/>
    </source>
</evidence>
<dbReference type="Proteomes" id="UP000694544">
    <property type="component" value="Unplaced"/>
</dbReference>
<organism evidence="6 7">
    <name type="scientific">Moschus moschiferus</name>
    <name type="common">Siberian musk deer</name>
    <name type="synonym">Moschus sibiricus</name>
    <dbReference type="NCBI Taxonomy" id="68415"/>
    <lineage>
        <taxon>Eukaryota</taxon>
        <taxon>Metazoa</taxon>
        <taxon>Chordata</taxon>
        <taxon>Craniata</taxon>
        <taxon>Vertebrata</taxon>
        <taxon>Euteleostomi</taxon>
        <taxon>Mammalia</taxon>
        <taxon>Eutheria</taxon>
        <taxon>Laurasiatheria</taxon>
        <taxon>Artiodactyla</taxon>
        <taxon>Ruminantia</taxon>
        <taxon>Pecora</taxon>
        <taxon>Moschidae</taxon>
        <taxon>Moschus</taxon>
    </lineage>
</organism>
<evidence type="ECO:0000313" key="7">
    <source>
        <dbReference type="Proteomes" id="UP000694544"/>
    </source>
</evidence>
<keyword evidence="7" id="KW-1185">Reference proteome</keyword>
<feature type="compositionally biased region" description="Pro residues" evidence="4">
    <location>
        <begin position="28"/>
        <end position="45"/>
    </location>
</feature>
<feature type="signal peptide" evidence="5">
    <location>
        <begin position="1"/>
        <end position="20"/>
    </location>
</feature>
<keyword evidence="3 5" id="KW-0732">Signal</keyword>
<evidence type="ECO:0000256" key="3">
    <source>
        <dbReference type="ARBA" id="ARBA00022729"/>
    </source>
</evidence>
<reference evidence="6" key="1">
    <citation type="submission" date="2025-08" db="UniProtKB">
        <authorList>
            <consortium name="Ensembl"/>
        </authorList>
    </citation>
    <scope>IDENTIFICATION</scope>
</reference>
<dbReference type="GO" id="GO:0005576">
    <property type="term" value="C:extracellular region"/>
    <property type="evidence" value="ECO:0007669"/>
    <property type="project" value="UniProtKB-SubCell"/>
</dbReference>
<dbReference type="AlphaFoldDB" id="A0A8C6FTK2"/>
<evidence type="ECO:0000313" key="6">
    <source>
        <dbReference type="Ensembl" id="ENSMMSP00000028869.1"/>
    </source>
</evidence>
<feature type="chain" id="PRO_5034295255" evidence="5">
    <location>
        <begin position="21"/>
        <end position="81"/>
    </location>
</feature>
<name>A0A8C6FTK2_MOSMO</name>
<comment type="subcellular location">
    <subcellularLocation>
        <location evidence="1">Secreted</location>
    </subcellularLocation>
</comment>
<protein>
    <submittedName>
        <fullName evidence="6">Uncharacterized protein</fullName>
    </submittedName>
</protein>
<evidence type="ECO:0000256" key="4">
    <source>
        <dbReference type="SAM" id="MobiDB-lite"/>
    </source>
</evidence>
<evidence type="ECO:0000256" key="5">
    <source>
        <dbReference type="SAM" id="SignalP"/>
    </source>
</evidence>
<proteinExistence type="predicted"/>
<sequence>MKPLCLTLGLLAFITCFSSGDSHRGPSLPVPRPLPPARLPPPRIPSAPGFVQRPSLPSGPGRIPPYLLLPSGPGRIPPRPP</sequence>
<dbReference type="PANTHER" id="PTHR14179:SF13">
    <property type="entry name" value="SUBMAXILLARY GLAND ANDROGEN-REGULATED PROTEIN 3B"/>
    <property type="match status" value="1"/>
</dbReference>
<dbReference type="PANTHER" id="PTHR14179">
    <property type="entry name" value="SMR1-RELATED"/>
    <property type="match status" value="1"/>
</dbReference>
<feature type="region of interest" description="Disordered" evidence="4">
    <location>
        <begin position="20"/>
        <end position="81"/>
    </location>
</feature>
<accession>A0A8C6FTK2</accession>
<evidence type="ECO:0000256" key="2">
    <source>
        <dbReference type="ARBA" id="ARBA00022525"/>
    </source>
</evidence>
<dbReference type="GeneTree" id="ENSGT00960000191384"/>